<dbReference type="Proteomes" id="UP001151760">
    <property type="component" value="Unassembled WGS sequence"/>
</dbReference>
<feature type="coiled-coil region" evidence="1">
    <location>
        <begin position="508"/>
        <end position="535"/>
    </location>
</feature>
<reference evidence="2" key="1">
    <citation type="journal article" date="2022" name="Int. J. Mol. Sci.">
        <title>Draft Genome of Tanacetum Coccineum: Genomic Comparison of Closely Related Tanacetum-Family Plants.</title>
        <authorList>
            <person name="Yamashiro T."/>
            <person name="Shiraishi A."/>
            <person name="Nakayama K."/>
            <person name="Satake H."/>
        </authorList>
    </citation>
    <scope>NUCLEOTIDE SEQUENCE</scope>
</reference>
<name>A0ABQ4WW60_9ASTR</name>
<comment type="caution">
    <text evidence="2">The sequence shown here is derived from an EMBL/GenBank/DDBJ whole genome shotgun (WGS) entry which is preliminary data.</text>
</comment>
<dbReference type="EMBL" id="BQNB010008969">
    <property type="protein sequence ID" value="GJS56911.1"/>
    <property type="molecule type" value="Genomic_DNA"/>
</dbReference>
<gene>
    <name evidence="2" type="ORF">Tco_0651695</name>
</gene>
<proteinExistence type="predicted"/>
<keyword evidence="1" id="KW-0175">Coiled coil</keyword>
<evidence type="ECO:0008006" key="4">
    <source>
        <dbReference type="Google" id="ProtNLM"/>
    </source>
</evidence>
<evidence type="ECO:0000313" key="2">
    <source>
        <dbReference type="EMBL" id="GJS56911.1"/>
    </source>
</evidence>
<evidence type="ECO:0000313" key="3">
    <source>
        <dbReference type="Proteomes" id="UP001151760"/>
    </source>
</evidence>
<reference evidence="2" key="2">
    <citation type="submission" date="2022-01" db="EMBL/GenBank/DDBJ databases">
        <authorList>
            <person name="Yamashiro T."/>
            <person name="Shiraishi A."/>
            <person name="Satake H."/>
            <person name="Nakayama K."/>
        </authorList>
    </citation>
    <scope>NUCLEOTIDE SEQUENCE</scope>
</reference>
<sequence length="580" mass="66305">MDNPNITMEEYIRLEEEKARRHGQTFNWQTATYSKMKYCINEDDSFTNLEIEYPAIVFDNTSDATLSCEPTNDKVNMPSSPSPEPTIGYIDDLDFFKDFKNKFPTIAYNDLKSKSDPLVEPSVSSQHIDKFETSLSEYDEEEQNVLYFNDSFPLDVIFHYNLKTIKDNDDNIDITQPSRTGIILTTGCHQISSKIDMRHLASRSSLSGIIRMVLTHEYYGIQDMAPLPHHDLRHPWLRYQTLEDRLSMIYTRDDGQTLFTSHVWRRLFEIREPLVREFMMEFFSTCRMSDTKMGLDEEMAEAGFGAYWQGSERVILDKGDLRDYWMEISFDRDFLGPAPSYVFIQDPVRRLCHKMIACNISGRGQEPEKVTGVDLFYLRSMDRGTANVPYLLAQYLFRHAEGRKSGARLSEGYFIGRLAAHFGLVSDQGLRGLSVVASELPLIDLHEFGRLNIYLRVGNTWAWLAPGLERQQAGGPGAAEDAPVVDEGAQAVPAPIQAPQPLPPAPQHRTMTQRIERLEEEMRKLQQSVIGLRGVVKSSITEQTRVSTWMISCMTQIMDASGHTYQAFDSTLFGSSRVSY</sequence>
<evidence type="ECO:0000256" key="1">
    <source>
        <dbReference type="SAM" id="Coils"/>
    </source>
</evidence>
<protein>
    <recommendedName>
        <fullName evidence="4">Aminotransferase-like plant mobile domain-containing protein</fullName>
    </recommendedName>
</protein>
<organism evidence="2 3">
    <name type="scientific">Tanacetum coccineum</name>
    <dbReference type="NCBI Taxonomy" id="301880"/>
    <lineage>
        <taxon>Eukaryota</taxon>
        <taxon>Viridiplantae</taxon>
        <taxon>Streptophyta</taxon>
        <taxon>Embryophyta</taxon>
        <taxon>Tracheophyta</taxon>
        <taxon>Spermatophyta</taxon>
        <taxon>Magnoliopsida</taxon>
        <taxon>eudicotyledons</taxon>
        <taxon>Gunneridae</taxon>
        <taxon>Pentapetalae</taxon>
        <taxon>asterids</taxon>
        <taxon>campanulids</taxon>
        <taxon>Asterales</taxon>
        <taxon>Asteraceae</taxon>
        <taxon>Asteroideae</taxon>
        <taxon>Anthemideae</taxon>
        <taxon>Anthemidinae</taxon>
        <taxon>Tanacetum</taxon>
    </lineage>
</organism>
<keyword evidence="3" id="KW-1185">Reference proteome</keyword>
<accession>A0ABQ4WW60</accession>